<evidence type="ECO:0000313" key="3">
    <source>
        <dbReference type="EMBL" id="KAF7426382.1"/>
    </source>
</evidence>
<dbReference type="AlphaFoldDB" id="A0A8H6ZRQ6"/>
<organism evidence="3 4">
    <name type="scientific">Pleurotus ostreatus</name>
    <name type="common">Oyster mushroom</name>
    <name type="synonym">White-rot fungus</name>
    <dbReference type="NCBI Taxonomy" id="5322"/>
    <lineage>
        <taxon>Eukaryota</taxon>
        <taxon>Fungi</taxon>
        <taxon>Dikarya</taxon>
        <taxon>Basidiomycota</taxon>
        <taxon>Agaricomycotina</taxon>
        <taxon>Agaricomycetes</taxon>
        <taxon>Agaricomycetidae</taxon>
        <taxon>Agaricales</taxon>
        <taxon>Pleurotineae</taxon>
        <taxon>Pleurotaceae</taxon>
        <taxon>Pleurotus</taxon>
    </lineage>
</organism>
<dbReference type="RefSeq" id="XP_036629686.1">
    <property type="nucleotide sequence ID" value="XM_036778258.1"/>
</dbReference>
<dbReference type="VEuPathDB" id="FungiDB:PC9H_008750"/>
<evidence type="ECO:0000256" key="2">
    <source>
        <dbReference type="SAM" id="MobiDB-lite"/>
    </source>
</evidence>
<dbReference type="GeneID" id="59378568"/>
<comment type="caution">
    <text evidence="3">The sequence shown here is derived from an EMBL/GenBank/DDBJ whole genome shotgun (WGS) entry which is preliminary data.</text>
</comment>
<name>A0A8H6ZRQ6_PLEOS</name>
<feature type="region of interest" description="Disordered" evidence="2">
    <location>
        <begin position="1"/>
        <end position="22"/>
    </location>
</feature>
<evidence type="ECO:0000313" key="4">
    <source>
        <dbReference type="Proteomes" id="UP000623687"/>
    </source>
</evidence>
<dbReference type="Proteomes" id="UP000623687">
    <property type="component" value="Unassembled WGS sequence"/>
</dbReference>
<reference evidence="3" key="1">
    <citation type="submission" date="2019-07" db="EMBL/GenBank/DDBJ databases">
        <authorList>
            <person name="Palmer J.M."/>
        </authorList>
    </citation>
    <scope>NUCLEOTIDE SEQUENCE</scope>
    <source>
        <strain evidence="3">PC9</strain>
    </source>
</reference>
<feature type="coiled-coil region" evidence="1">
    <location>
        <begin position="29"/>
        <end position="56"/>
    </location>
</feature>
<dbReference type="EMBL" id="JACETU010000006">
    <property type="protein sequence ID" value="KAF7426382.1"/>
    <property type="molecule type" value="Genomic_DNA"/>
</dbReference>
<sequence length="158" mass="17779">MASARASPYAQAAPDTHAIPDARLATPEARLATAEARRANAKARRATAEARRATAEPLLTPYQLRQVQHTAANVLVDAYAAGMLPSMNDELLRRRVEYYLDWPANHLDTCQGRMAISQLRWLVLHHLHAALESTSIRYTILGLALEHIRQFLRAEDFW</sequence>
<proteinExistence type="predicted"/>
<feature type="compositionally biased region" description="Low complexity" evidence="2">
    <location>
        <begin position="1"/>
        <end position="14"/>
    </location>
</feature>
<gene>
    <name evidence="3" type="ORF">PC9H_008750</name>
</gene>
<accession>A0A8H6ZRQ6</accession>
<protein>
    <submittedName>
        <fullName evidence="3">Uncharacterized protein</fullName>
    </submittedName>
</protein>
<keyword evidence="4" id="KW-1185">Reference proteome</keyword>
<evidence type="ECO:0000256" key="1">
    <source>
        <dbReference type="SAM" id="Coils"/>
    </source>
</evidence>
<keyword evidence="1" id="KW-0175">Coiled coil</keyword>